<feature type="non-terminal residue" evidence="2">
    <location>
        <position position="222"/>
    </location>
</feature>
<dbReference type="Gene3D" id="3.80.20.20">
    <property type="entry name" value="Receptor L-domain"/>
    <property type="match status" value="1"/>
</dbReference>
<gene>
    <name evidence="2" type="ORF">GCK32_018799</name>
</gene>
<comment type="caution">
    <text evidence="2">The sequence shown here is derived from an EMBL/GenBank/DDBJ whole genome shotgun (WGS) entry which is preliminary data.</text>
</comment>
<dbReference type="SUPFAM" id="SSF52058">
    <property type="entry name" value="L domain-like"/>
    <property type="match status" value="1"/>
</dbReference>
<dbReference type="AlphaFoldDB" id="A0AAN8FA23"/>
<keyword evidence="3" id="KW-1185">Reference proteome</keyword>
<dbReference type="InterPro" id="IPR036941">
    <property type="entry name" value="Rcpt_L-dom_sf"/>
</dbReference>
<proteinExistence type="predicted"/>
<evidence type="ECO:0000313" key="3">
    <source>
        <dbReference type="Proteomes" id="UP001331761"/>
    </source>
</evidence>
<dbReference type="PANTHER" id="PTHR21662:SF59">
    <property type="entry name" value="RECEPTOR PROTEIN-TYROSINE KINASE"/>
    <property type="match status" value="1"/>
</dbReference>
<evidence type="ECO:0000259" key="1">
    <source>
        <dbReference type="Pfam" id="PF01030"/>
    </source>
</evidence>
<dbReference type="Proteomes" id="UP001331761">
    <property type="component" value="Unassembled WGS sequence"/>
</dbReference>
<evidence type="ECO:0000313" key="2">
    <source>
        <dbReference type="EMBL" id="KAK5974992.1"/>
    </source>
</evidence>
<sequence length="222" mass="25639">MVSAVALRIQQNYNLKDVSGLIEMAENIIHPKEFEGQPDHKKRIWFMDNGRICHDEETRNTLQKLVLWSTPIEFSDHCRKRCAGGVVDDAFLKQLKDERCQIIMEGLTIKDFNFDSSEQLKLFNTIEDIEGSLTIINSTGFKDLTFFESLIAITDYRVTHPLIRIARNPNLTSIEPLPRVELLYEKEDVDNVAVIETYSAINEKERKGLEEQGAIFRVHVKE</sequence>
<dbReference type="Pfam" id="PF01030">
    <property type="entry name" value="Recep_L_domain"/>
    <property type="match status" value="1"/>
</dbReference>
<dbReference type="PANTHER" id="PTHR21662">
    <property type="entry name" value="RECEPTOR PROTEIN-TYROSINE KINASE"/>
    <property type="match status" value="1"/>
</dbReference>
<reference evidence="2 3" key="1">
    <citation type="submission" date="2019-10" db="EMBL/GenBank/DDBJ databases">
        <title>Assembly and Annotation for the nematode Trichostrongylus colubriformis.</title>
        <authorList>
            <person name="Martin J."/>
        </authorList>
    </citation>
    <scope>NUCLEOTIDE SEQUENCE [LARGE SCALE GENOMIC DNA]</scope>
    <source>
        <strain evidence="2">G859</strain>
        <tissue evidence="2">Whole worm</tissue>
    </source>
</reference>
<dbReference type="InterPro" id="IPR000494">
    <property type="entry name" value="Rcpt_L-dom"/>
</dbReference>
<accession>A0AAN8FA23</accession>
<feature type="domain" description="Receptor L-domain" evidence="1">
    <location>
        <begin position="100"/>
        <end position="175"/>
    </location>
</feature>
<dbReference type="EMBL" id="WIXE01013561">
    <property type="protein sequence ID" value="KAK5974992.1"/>
    <property type="molecule type" value="Genomic_DNA"/>
</dbReference>
<dbReference type="InterPro" id="IPR053079">
    <property type="entry name" value="SPS2_domain"/>
</dbReference>
<organism evidence="2 3">
    <name type="scientific">Trichostrongylus colubriformis</name>
    <name type="common">Black scour worm</name>
    <dbReference type="NCBI Taxonomy" id="6319"/>
    <lineage>
        <taxon>Eukaryota</taxon>
        <taxon>Metazoa</taxon>
        <taxon>Ecdysozoa</taxon>
        <taxon>Nematoda</taxon>
        <taxon>Chromadorea</taxon>
        <taxon>Rhabditida</taxon>
        <taxon>Rhabditina</taxon>
        <taxon>Rhabditomorpha</taxon>
        <taxon>Strongyloidea</taxon>
        <taxon>Trichostrongylidae</taxon>
        <taxon>Trichostrongylus</taxon>
    </lineage>
</organism>
<name>A0AAN8FA23_TRICO</name>
<protein>
    <recommendedName>
        <fullName evidence="1">Receptor L-domain domain-containing protein</fullName>
    </recommendedName>
</protein>